<keyword evidence="10 11" id="KW-0961">Cell wall biogenesis/degradation</keyword>
<evidence type="ECO:0000256" key="6">
    <source>
        <dbReference type="ARBA" id="ARBA00022989"/>
    </source>
</evidence>
<dbReference type="CDD" id="cd13123">
    <property type="entry name" value="MATE_MurJ_like"/>
    <property type="match status" value="1"/>
</dbReference>
<keyword evidence="7 10" id="KW-0472">Membrane</keyword>
<feature type="transmembrane region" description="Helical" evidence="10">
    <location>
        <begin position="456"/>
        <end position="475"/>
    </location>
</feature>
<evidence type="ECO:0000256" key="2">
    <source>
        <dbReference type="ARBA" id="ARBA00022475"/>
    </source>
</evidence>
<feature type="transmembrane region" description="Helical" evidence="10">
    <location>
        <begin position="135"/>
        <end position="158"/>
    </location>
</feature>
<dbReference type="PIRSF" id="PIRSF002869">
    <property type="entry name" value="MviN"/>
    <property type="match status" value="1"/>
</dbReference>
<evidence type="ECO:0000256" key="11">
    <source>
        <dbReference type="PIRNR" id="PIRNR002869"/>
    </source>
</evidence>
<organism evidence="12 13">
    <name type="scientific">Treponema peruense</name>
    <dbReference type="NCBI Taxonomy" id="2787628"/>
    <lineage>
        <taxon>Bacteria</taxon>
        <taxon>Pseudomonadati</taxon>
        <taxon>Spirochaetota</taxon>
        <taxon>Spirochaetia</taxon>
        <taxon>Spirochaetales</taxon>
        <taxon>Treponemataceae</taxon>
        <taxon>Treponema</taxon>
    </lineage>
</organism>
<sequence>MKNGKSSSLLAKGLSLSVLTLFSRILGLVREMTKARFLGTSAYSDAFGIAFMIPNLFRRLFAENSISVAFIPTFRGYIEDCSTEDAKKTAQDFVSATFTLVTFLTVAFVSVGMIFAPAILRIFYGTEDASSMSEAIVLTRIMFPYLVVISIAAFFQGILNGMKIFSPSGFTPILFNSIVIAATYILAPHTANPARAMAIGVITGGAVQALFQLPFVLKNNWKVTFASLPKAFSNPGTRKVIALVGPTIIGMAGYQINDIVSSALATRAGEGVVSSLQYSLRLQELILGICAVTIGTVILPDLTGFAKRAEWNKFNSMLTQAVKIMALIAIPITFYSLIMGRDIITLVFAGGKFDENSITMTMGVFSFHIAGLFFIAVNRIVSPAFYAQQDTKSPTIAGLINFAVNVILAAVLTGPMGGRGIALALTVASLVNTVMLFVFLKRSPSVDVAGVVKSTLLYSIKIAVLSAVSSVPILLLRSPLQTLCAGKGRIISNGIPVVVTAIVFAAVGIALMALTKDSILGLLVAKIRNKTKAANVNGSKNEN</sequence>
<dbReference type="InterPro" id="IPR004268">
    <property type="entry name" value="MurJ"/>
</dbReference>
<keyword evidence="3 10" id="KW-0812">Transmembrane</keyword>
<keyword evidence="2 10" id="KW-1003">Cell membrane</keyword>
<dbReference type="GO" id="GO:0071555">
    <property type="term" value="P:cell wall organization"/>
    <property type="evidence" value="ECO:0007669"/>
    <property type="project" value="UniProtKB-UniRule"/>
</dbReference>
<evidence type="ECO:0000256" key="7">
    <source>
        <dbReference type="ARBA" id="ARBA00023136"/>
    </source>
</evidence>
<dbReference type="NCBIfam" id="TIGR01695">
    <property type="entry name" value="murJ_mviN"/>
    <property type="match status" value="1"/>
</dbReference>
<reference evidence="12 13" key="1">
    <citation type="submission" date="2020-11" db="EMBL/GenBank/DDBJ databases">
        <title>Treponema Peruensis nv. sp., first commensal Treponema isolated from human feces.</title>
        <authorList>
            <person name="Belkhou C."/>
            <person name="Raes J."/>
        </authorList>
    </citation>
    <scope>NUCLEOTIDE SEQUENCE [LARGE SCALE GENOMIC DNA]</scope>
    <source>
        <strain evidence="12 13">RCC2812</strain>
    </source>
</reference>
<keyword evidence="4 10" id="KW-0133">Cell shape</keyword>
<dbReference type="GO" id="GO:0009252">
    <property type="term" value="P:peptidoglycan biosynthetic process"/>
    <property type="evidence" value="ECO:0007669"/>
    <property type="project" value="UniProtKB-UniRule"/>
</dbReference>
<feature type="transmembrane region" description="Helical" evidence="10">
    <location>
        <begin position="358"/>
        <end position="381"/>
    </location>
</feature>
<dbReference type="PANTHER" id="PTHR47019">
    <property type="entry name" value="LIPID II FLIPPASE MURJ"/>
    <property type="match status" value="1"/>
</dbReference>
<dbReference type="Proteomes" id="UP000595224">
    <property type="component" value="Chromosome"/>
</dbReference>
<dbReference type="GO" id="GO:0034204">
    <property type="term" value="P:lipid translocation"/>
    <property type="evidence" value="ECO:0007669"/>
    <property type="project" value="TreeGrafter"/>
</dbReference>
<gene>
    <name evidence="10 12" type="primary">murJ</name>
    <name evidence="12" type="ORF">IWA51_09010</name>
</gene>
<dbReference type="EMBL" id="CP064936">
    <property type="protein sequence ID" value="QQA00407.1"/>
    <property type="molecule type" value="Genomic_DNA"/>
</dbReference>
<proteinExistence type="inferred from homology"/>
<feature type="transmembrane region" description="Helical" evidence="10">
    <location>
        <begin position="393"/>
        <end position="414"/>
    </location>
</feature>
<feature type="transmembrane region" description="Helical" evidence="10">
    <location>
        <begin position="98"/>
        <end position="123"/>
    </location>
</feature>
<comment type="similarity">
    <text evidence="9 10 11">Belongs to the MurJ/MviN family.</text>
</comment>
<feature type="transmembrane region" description="Helical" evidence="10">
    <location>
        <begin position="420"/>
        <end position="440"/>
    </location>
</feature>
<keyword evidence="13" id="KW-1185">Reference proteome</keyword>
<dbReference type="KEGG" id="tper:IWA51_09010"/>
<evidence type="ECO:0000256" key="5">
    <source>
        <dbReference type="ARBA" id="ARBA00022984"/>
    </source>
</evidence>
<dbReference type="Pfam" id="PF03023">
    <property type="entry name" value="MurJ"/>
    <property type="match status" value="1"/>
</dbReference>
<comment type="function">
    <text evidence="8 10 11">Involved in peptidoglycan biosynthesis. Transports lipid-linked peptidoglycan precursors from the inner to the outer leaflet of the cytoplasmic membrane.</text>
</comment>
<evidence type="ECO:0000256" key="9">
    <source>
        <dbReference type="ARBA" id="ARBA00061532"/>
    </source>
</evidence>
<evidence type="ECO:0000313" key="12">
    <source>
        <dbReference type="EMBL" id="QQA00407.1"/>
    </source>
</evidence>
<dbReference type="RefSeq" id="WP_198442164.1">
    <property type="nucleotide sequence ID" value="NZ_CBCSHE010000001.1"/>
</dbReference>
<feature type="transmembrane region" description="Helical" evidence="10">
    <location>
        <begin position="285"/>
        <end position="306"/>
    </location>
</feature>
<feature type="transmembrane region" description="Helical" evidence="10">
    <location>
        <begin position="164"/>
        <end position="186"/>
    </location>
</feature>
<dbReference type="PANTHER" id="PTHR47019:SF1">
    <property type="entry name" value="LIPID II FLIPPASE MURJ"/>
    <property type="match status" value="1"/>
</dbReference>
<keyword evidence="10 11" id="KW-0813">Transport</keyword>
<comment type="caution">
    <text evidence="10">Lacks conserved residue(s) required for the propagation of feature annotation.</text>
</comment>
<dbReference type="GO" id="GO:0005886">
    <property type="term" value="C:plasma membrane"/>
    <property type="evidence" value="ECO:0007669"/>
    <property type="project" value="UniProtKB-SubCell"/>
</dbReference>
<dbReference type="HAMAP" id="MF_02078">
    <property type="entry name" value="MurJ_MviN"/>
    <property type="match status" value="1"/>
</dbReference>
<keyword evidence="6 10" id="KW-1133">Transmembrane helix</keyword>
<evidence type="ECO:0000256" key="10">
    <source>
        <dbReference type="HAMAP-Rule" id="MF_02078"/>
    </source>
</evidence>
<evidence type="ECO:0000256" key="3">
    <source>
        <dbReference type="ARBA" id="ARBA00022692"/>
    </source>
</evidence>
<comment type="pathway">
    <text evidence="10">Cell wall biogenesis; peptidoglycan biosynthesis.</text>
</comment>
<keyword evidence="5 10" id="KW-0573">Peptidoglycan synthesis</keyword>
<evidence type="ECO:0000256" key="4">
    <source>
        <dbReference type="ARBA" id="ARBA00022960"/>
    </source>
</evidence>
<dbReference type="AlphaFoldDB" id="A0A7T3RC77"/>
<protein>
    <recommendedName>
        <fullName evidence="10">Probable lipid II flippase MurJ</fullName>
    </recommendedName>
</protein>
<dbReference type="InterPro" id="IPR051050">
    <property type="entry name" value="Lipid_II_flippase_MurJ/MviN"/>
</dbReference>
<feature type="transmembrane region" description="Helical" evidence="10">
    <location>
        <begin position="318"/>
        <end position="338"/>
    </location>
</feature>
<dbReference type="GO" id="GO:0015648">
    <property type="term" value="F:lipid-linked peptidoglycan transporter activity"/>
    <property type="evidence" value="ECO:0007669"/>
    <property type="project" value="UniProtKB-UniRule"/>
</dbReference>
<feature type="transmembrane region" description="Helical" evidence="10">
    <location>
        <begin position="198"/>
        <end position="217"/>
    </location>
</feature>
<evidence type="ECO:0000256" key="1">
    <source>
        <dbReference type="ARBA" id="ARBA00004651"/>
    </source>
</evidence>
<accession>A0A7T3RC77</accession>
<evidence type="ECO:0000313" key="13">
    <source>
        <dbReference type="Proteomes" id="UP000595224"/>
    </source>
</evidence>
<dbReference type="GO" id="GO:0008360">
    <property type="term" value="P:regulation of cell shape"/>
    <property type="evidence" value="ECO:0007669"/>
    <property type="project" value="UniProtKB-UniRule"/>
</dbReference>
<dbReference type="UniPathway" id="UPA00219"/>
<evidence type="ECO:0000256" key="8">
    <source>
        <dbReference type="ARBA" id="ARBA00060041"/>
    </source>
</evidence>
<feature type="transmembrane region" description="Helical" evidence="10">
    <location>
        <begin position="495"/>
        <end position="514"/>
    </location>
</feature>
<dbReference type="PRINTS" id="PR01806">
    <property type="entry name" value="VIRFACTRMVIN"/>
</dbReference>
<comment type="subcellular location">
    <subcellularLocation>
        <location evidence="1 10">Cell membrane</location>
        <topology evidence="1 10">Multi-pass membrane protein</topology>
    </subcellularLocation>
</comment>
<name>A0A7T3RC77_9SPIR</name>